<evidence type="ECO:0000256" key="15">
    <source>
        <dbReference type="ARBA" id="ARBA00022908"/>
    </source>
</evidence>
<evidence type="ECO:0000256" key="17">
    <source>
        <dbReference type="ARBA" id="ARBA00022932"/>
    </source>
</evidence>
<dbReference type="GO" id="GO:0004519">
    <property type="term" value="F:endonuclease activity"/>
    <property type="evidence" value="ECO:0007669"/>
    <property type="project" value="UniProtKB-KW"/>
</dbReference>
<keyword evidence="5" id="KW-0645">Protease</keyword>
<comment type="catalytic activity">
    <reaction evidence="20">
        <text>DNA(n) + a 2'-deoxyribonucleoside 5'-triphosphate = DNA(n+1) + diphosphate</text>
        <dbReference type="Rhea" id="RHEA:22508"/>
        <dbReference type="Rhea" id="RHEA-COMP:17339"/>
        <dbReference type="Rhea" id="RHEA-COMP:17340"/>
        <dbReference type="ChEBI" id="CHEBI:33019"/>
        <dbReference type="ChEBI" id="CHEBI:61560"/>
        <dbReference type="ChEBI" id="CHEBI:173112"/>
        <dbReference type="EC" id="2.7.7.49"/>
    </reaction>
</comment>
<dbReference type="PROSITE" id="PS50994">
    <property type="entry name" value="INTEGRASE"/>
    <property type="match status" value="1"/>
</dbReference>
<evidence type="ECO:0000256" key="9">
    <source>
        <dbReference type="ARBA" id="ARBA00022741"/>
    </source>
</evidence>
<evidence type="ECO:0000256" key="4">
    <source>
        <dbReference type="ARBA" id="ARBA00022664"/>
    </source>
</evidence>
<reference evidence="26" key="1">
    <citation type="submission" date="2021-03" db="EMBL/GenBank/DDBJ databases">
        <title>Draft genome sequence of rust myrtle Austropuccinia psidii MF-1, a brazilian biotype.</title>
        <authorList>
            <person name="Quecine M.C."/>
            <person name="Pachon D.M.R."/>
            <person name="Bonatelli M.L."/>
            <person name="Correr F.H."/>
            <person name="Franceschini L.M."/>
            <person name="Leite T.F."/>
            <person name="Margarido G.R.A."/>
            <person name="Almeida C.A."/>
            <person name="Ferrarezi J.A."/>
            <person name="Labate C.A."/>
        </authorList>
    </citation>
    <scope>NUCLEOTIDE SEQUENCE</scope>
    <source>
        <strain evidence="26">MF-1</strain>
    </source>
</reference>
<evidence type="ECO:0000256" key="22">
    <source>
        <dbReference type="PROSITE-ProRule" id="PRU00047"/>
    </source>
</evidence>
<keyword evidence="13" id="KW-0460">Magnesium</keyword>
<accession>A0A9Q3JVP2</accession>
<dbReference type="GO" id="GO:0006397">
    <property type="term" value="P:mRNA processing"/>
    <property type="evidence" value="ECO:0007669"/>
    <property type="project" value="UniProtKB-KW"/>
</dbReference>
<dbReference type="Pfam" id="PF00665">
    <property type="entry name" value="rve"/>
    <property type="match status" value="1"/>
</dbReference>
<keyword evidence="16" id="KW-0695">RNA-directed DNA polymerase</keyword>
<dbReference type="InterPro" id="IPR001878">
    <property type="entry name" value="Znf_CCHC"/>
</dbReference>
<keyword evidence="4" id="KW-0507">mRNA processing</keyword>
<dbReference type="GO" id="GO:0003887">
    <property type="term" value="F:DNA-directed DNA polymerase activity"/>
    <property type="evidence" value="ECO:0007669"/>
    <property type="project" value="UniProtKB-KW"/>
</dbReference>
<dbReference type="GO" id="GO:0006310">
    <property type="term" value="P:DNA recombination"/>
    <property type="evidence" value="ECO:0007669"/>
    <property type="project" value="UniProtKB-KW"/>
</dbReference>
<evidence type="ECO:0000256" key="19">
    <source>
        <dbReference type="ARBA" id="ARBA00023172"/>
    </source>
</evidence>
<keyword evidence="17" id="KW-0239">DNA-directed DNA polymerase</keyword>
<dbReference type="AlphaFoldDB" id="A0A9Q3JVP2"/>
<proteinExistence type="predicted"/>
<evidence type="ECO:0000256" key="6">
    <source>
        <dbReference type="ARBA" id="ARBA00022695"/>
    </source>
</evidence>
<comment type="catalytic activity">
    <reaction evidence="21">
        <text>DNA(n) + a 2'-deoxyribonucleoside 5'-triphosphate = DNA(n+1) + diphosphate</text>
        <dbReference type="Rhea" id="RHEA:22508"/>
        <dbReference type="Rhea" id="RHEA-COMP:17339"/>
        <dbReference type="Rhea" id="RHEA-COMP:17340"/>
        <dbReference type="ChEBI" id="CHEBI:33019"/>
        <dbReference type="ChEBI" id="CHEBI:61560"/>
        <dbReference type="ChEBI" id="CHEBI:173112"/>
        <dbReference type="EC" id="2.7.7.7"/>
    </reaction>
</comment>
<dbReference type="PANTHER" id="PTHR42648:SF11">
    <property type="entry name" value="TRANSPOSON TY4-P GAG-POL POLYPROTEIN"/>
    <property type="match status" value="1"/>
</dbReference>
<keyword evidence="17" id="KW-0808">Transferase</keyword>
<protein>
    <recommendedName>
        <fullName evidence="28">Integrase catalytic domain-containing protein</fullName>
    </recommendedName>
</protein>
<keyword evidence="3" id="KW-1188">Viral release from host cell</keyword>
<keyword evidence="18" id="KW-0917">Virion maturation</keyword>
<keyword evidence="11" id="KW-0378">Hydrolase</keyword>
<dbReference type="GO" id="GO:0005524">
    <property type="term" value="F:ATP binding"/>
    <property type="evidence" value="ECO:0007669"/>
    <property type="project" value="UniProtKB-KW"/>
</dbReference>
<keyword evidence="22" id="KW-0862">Zinc</keyword>
<comment type="caution">
    <text evidence="26">The sequence shown here is derived from an EMBL/GenBank/DDBJ whole genome shotgun (WGS) entry which is preliminary data.</text>
</comment>
<evidence type="ECO:0000313" key="26">
    <source>
        <dbReference type="EMBL" id="MBW0569191.1"/>
    </source>
</evidence>
<dbReference type="InterPro" id="IPR012337">
    <property type="entry name" value="RNaseH-like_sf"/>
</dbReference>
<evidence type="ECO:0000259" key="24">
    <source>
        <dbReference type="PROSITE" id="PS50158"/>
    </source>
</evidence>
<dbReference type="SUPFAM" id="SSF53098">
    <property type="entry name" value="Ribonuclease H-like"/>
    <property type="match status" value="1"/>
</dbReference>
<dbReference type="GO" id="GO:0003964">
    <property type="term" value="F:RNA-directed DNA polymerase activity"/>
    <property type="evidence" value="ECO:0007669"/>
    <property type="project" value="UniProtKB-KW"/>
</dbReference>
<dbReference type="GO" id="GO:0008270">
    <property type="term" value="F:zinc ion binding"/>
    <property type="evidence" value="ECO:0007669"/>
    <property type="project" value="UniProtKB-KW"/>
</dbReference>
<evidence type="ECO:0000256" key="18">
    <source>
        <dbReference type="ARBA" id="ARBA00023113"/>
    </source>
</evidence>
<feature type="region of interest" description="Disordered" evidence="23">
    <location>
        <begin position="131"/>
        <end position="162"/>
    </location>
</feature>
<sequence length="539" mass="60647">MRKLDARTIYCTIKSGFNRPSWLSIAHNAKVLFSLTDHIDNIENFSHSVYEAIQSIDNQMGPLDGEKIATFAIFFLVPQIQDHITAAINTRLATNPHLKIHAGDLLDMILQIKTALQSFDHSKNVARINASFRGHNKQKDGNKGQSTSAPRPRRSANSAKKEVKDFDLTKACFYCGELGHWVPNCQVQMKALKICAQNTPSNASVASYNAGPSLESLEALLDSRATHSVVGNISLFTNMIQADMTLSVASNKKCQVAGIRQIRLKIGKGILTINNVLYCKAIPGIILSIGQIIDQLIKITFCKNQFIIQQAGINFYSYKRDASWFLHIKNDSYDINIKPLDAVNSSTVTSKDNDLVSQDMSSLWHQQMGHLSDIGVCHPCSISKSEHWPVKNGSRGIVEKPGDVIVVDLIGPLPESLNNMKYILMIQDVFSKVVVALPIADKSEAKFKLQHWMNKFINITNNKIKILQSDNRTEFKNHTLEQFLGSKGIIHEFAMPYEHHQNGRIEWMNQTICEMLRTMLHASRLPPFLWPWAYQHCEP</sequence>
<keyword evidence="19" id="KW-0233">DNA recombination</keyword>
<evidence type="ECO:0000256" key="8">
    <source>
        <dbReference type="ARBA" id="ARBA00022723"/>
    </source>
</evidence>
<evidence type="ECO:0000256" key="20">
    <source>
        <dbReference type="ARBA" id="ARBA00048173"/>
    </source>
</evidence>
<evidence type="ECO:0000256" key="23">
    <source>
        <dbReference type="SAM" id="MobiDB-lite"/>
    </source>
</evidence>
<evidence type="ECO:0000313" key="27">
    <source>
        <dbReference type="Proteomes" id="UP000765509"/>
    </source>
</evidence>
<name>A0A9Q3JVP2_9BASI</name>
<dbReference type="EMBL" id="AVOT02083949">
    <property type="protein sequence ID" value="MBW0569191.1"/>
    <property type="molecule type" value="Genomic_DNA"/>
</dbReference>
<dbReference type="OrthoDB" id="7691805at2759"/>
<dbReference type="InterPro" id="IPR036397">
    <property type="entry name" value="RNaseH_sf"/>
</dbReference>
<dbReference type="GO" id="GO:0008233">
    <property type="term" value="F:peptidase activity"/>
    <property type="evidence" value="ECO:0007669"/>
    <property type="project" value="UniProtKB-KW"/>
</dbReference>
<keyword evidence="7" id="KW-0540">Nuclease</keyword>
<dbReference type="InterPro" id="IPR001584">
    <property type="entry name" value="Integrase_cat-core"/>
</dbReference>
<dbReference type="InterPro" id="IPR054722">
    <property type="entry name" value="PolX-like_BBD"/>
</dbReference>
<evidence type="ECO:0000256" key="16">
    <source>
        <dbReference type="ARBA" id="ARBA00022918"/>
    </source>
</evidence>
<feature type="domain" description="CCHC-type" evidence="24">
    <location>
        <begin position="172"/>
        <end position="185"/>
    </location>
</feature>
<comment type="function">
    <text evidence="1">The aspartyl protease (PR) mediates the proteolytic cleavages of the Gag and Gag-Pol polyproteins after assembly of the VLP.</text>
</comment>
<keyword evidence="2" id="KW-0815">Transposition</keyword>
<keyword evidence="10" id="KW-0255">Endonuclease</keyword>
<keyword evidence="6" id="KW-0548">Nucleotidyltransferase</keyword>
<dbReference type="SUPFAM" id="SSF57756">
    <property type="entry name" value="Retrovirus zinc finger-like domains"/>
    <property type="match status" value="1"/>
</dbReference>
<keyword evidence="15" id="KW-0229">DNA integration</keyword>
<dbReference type="Pfam" id="PF00098">
    <property type="entry name" value="zf-CCHC"/>
    <property type="match status" value="1"/>
</dbReference>
<dbReference type="GO" id="GO:0015074">
    <property type="term" value="P:DNA integration"/>
    <property type="evidence" value="ECO:0007669"/>
    <property type="project" value="UniProtKB-KW"/>
</dbReference>
<keyword evidence="22" id="KW-0863">Zinc-finger</keyword>
<keyword evidence="27" id="KW-1185">Reference proteome</keyword>
<feature type="domain" description="Integrase catalytic" evidence="25">
    <location>
        <begin position="397"/>
        <end position="539"/>
    </location>
</feature>
<keyword evidence="12" id="KW-0067">ATP-binding</keyword>
<evidence type="ECO:0000256" key="10">
    <source>
        <dbReference type="ARBA" id="ARBA00022759"/>
    </source>
</evidence>
<evidence type="ECO:0008006" key="28">
    <source>
        <dbReference type="Google" id="ProtNLM"/>
    </source>
</evidence>
<dbReference type="GO" id="GO:0006508">
    <property type="term" value="P:proteolysis"/>
    <property type="evidence" value="ECO:0007669"/>
    <property type="project" value="UniProtKB-KW"/>
</dbReference>
<evidence type="ECO:0000256" key="14">
    <source>
        <dbReference type="ARBA" id="ARBA00022884"/>
    </source>
</evidence>
<dbReference type="InterPro" id="IPR036875">
    <property type="entry name" value="Znf_CCHC_sf"/>
</dbReference>
<keyword evidence="14" id="KW-0694">RNA-binding</keyword>
<keyword evidence="9" id="KW-0547">Nucleotide-binding</keyword>
<dbReference type="PROSITE" id="PS50158">
    <property type="entry name" value="ZF_CCHC"/>
    <property type="match status" value="1"/>
</dbReference>
<dbReference type="InterPro" id="IPR039537">
    <property type="entry name" value="Retrotran_Ty1/copia-like"/>
</dbReference>
<keyword evidence="8" id="KW-0479">Metal-binding</keyword>
<evidence type="ECO:0000256" key="7">
    <source>
        <dbReference type="ARBA" id="ARBA00022722"/>
    </source>
</evidence>
<evidence type="ECO:0000256" key="3">
    <source>
        <dbReference type="ARBA" id="ARBA00022612"/>
    </source>
</evidence>
<dbReference type="GO" id="GO:0032196">
    <property type="term" value="P:transposition"/>
    <property type="evidence" value="ECO:0007669"/>
    <property type="project" value="UniProtKB-KW"/>
</dbReference>
<evidence type="ECO:0000256" key="5">
    <source>
        <dbReference type="ARBA" id="ARBA00022670"/>
    </source>
</evidence>
<evidence type="ECO:0000256" key="2">
    <source>
        <dbReference type="ARBA" id="ARBA00022578"/>
    </source>
</evidence>
<dbReference type="Proteomes" id="UP000765509">
    <property type="component" value="Unassembled WGS sequence"/>
</dbReference>
<evidence type="ECO:0000256" key="13">
    <source>
        <dbReference type="ARBA" id="ARBA00022842"/>
    </source>
</evidence>
<evidence type="ECO:0000256" key="12">
    <source>
        <dbReference type="ARBA" id="ARBA00022840"/>
    </source>
</evidence>
<dbReference type="GO" id="GO:0005634">
    <property type="term" value="C:nucleus"/>
    <property type="evidence" value="ECO:0007669"/>
    <property type="project" value="UniProtKB-ARBA"/>
</dbReference>
<evidence type="ECO:0000256" key="21">
    <source>
        <dbReference type="ARBA" id="ARBA00049244"/>
    </source>
</evidence>
<evidence type="ECO:0000259" key="25">
    <source>
        <dbReference type="PROSITE" id="PS50994"/>
    </source>
</evidence>
<dbReference type="Pfam" id="PF22936">
    <property type="entry name" value="Pol_BBD"/>
    <property type="match status" value="1"/>
</dbReference>
<dbReference type="GO" id="GO:0003723">
    <property type="term" value="F:RNA binding"/>
    <property type="evidence" value="ECO:0007669"/>
    <property type="project" value="UniProtKB-KW"/>
</dbReference>
<gene>
    <name evidence="26" type="ORF">O181_108906</name>
</gene>
<dbReference type="Gene3D" id="3.30.420.10">
    <property type="entry name" value="Ribonuclease H-like superfamily/Ribonuclease H"/>
    <property type="match status" value="1"/>
</dbReference>
<organism evidence="26 27">
    <name type="scientific">Austropuccinia psidii MF-1</name>
    <dbReference type="NCBI Taxonomy" id="1389203"/>
    <lineage>
        <taxon>Eukaryota</taxon>
        <taxon>Fungi</taxon>
        <taxon>Dikarya</taxon>
        <taxon>Basidiomycota</taxon>
        <taxon>Pucciniomycotina</taxon>
        <taxon>Pucciniomycetes</taxon>
        <taxon>Pucciniales</taxon>
        <taxon>Sphaerophragmiaceae</taxon>
        <taxon>Austropuccinia</taxon>
    </lineage>
</organism>
<evidence type="ECO:0000256" key="1">
    <source>
        <dbReference type="ARBA" id="ARBA00002180"/>
    </source>
</evidence>
<evidence type="ECO:0000256" key="11">
    <source>
        <dbReference type="ARBA" id="ARBA00022801"/>
    </source>
</evidence>
<dbReference type="PANTHER" id="PTHR42648">
    <property type="entry name" value="TRANSPOSASE, PUTATIVE-RELATED"/>
    <property type="match status" value="1"/>
</dbReference>